<dbReference type="GeneID" id="14867029"/>
<dbReference type="KEGG" id="dfa:DFA_10437"/>
<proteinExistence type="predicted"/>
<dbReference type="GO" id="GO:0005525">
    <property type="term" value="F:GTP binding"/>
    <property type="evidence" value="ECO:0007669"/>
    <property type="project" value="InterPro"/>
</dbReference>
<dbReference type="OrthoDB" id="24384at2759"/>
<dbReference type="SMART" id="SM00175">
    <property type="entry name" value="RAB"/>
    <property type="match status" value="1"/>
</dbReference>
<keyword evidence="2" id="KW-1185">Reference proteome</keyword>
<dbReference type="PROSITE" id="PS51419">
    <property type="entry name" value="RAB"/>
    <property type="match status" value="1"/>
</dbReference>
<dbReference type="AlphaFoldDB" id="F4QA76"/>
<dbReference type="EMBL" id="GL883026">
    <property type="protein sequence ID" value="EGG15595.1"/>
    <property type="molecule type" value="Genomic_DNA"/>
</dbReference>
<dbReference type="GO" id="GO:0003924">
    <property type="term" value="F:GTPase activity"/>
    <property type="evidence" value="ECO:0007669"/>
    <property type="project" value="InterPro"/>
</dbReference>
<sequence>MKPISSVYQLNSFQAYPLAKDLEFKKPISIVLPLPTGSMVINTTSLQCSIKGDEGVGKATLIESLLDFKRDDPLFQQIYVDHTPIPFKSKWTTTPFTLRVSCQRTSSNRSRYRSSIVFVVYDITSQKCFDNLSTCFELAKGTLDGNIIVLVGTKSDLYHRRAVPKQKVIEFAQSNGIYNYFESNHNDPRHDLLEQILFDDFNKYEIIRLHSSQRDSISQISPFNLIYFNQNQIQNNQNNQNNNNQNNKIKVNEIIFQKVFKSKVLINNIWRMVIEIHQMLGLETVKYNSDNVDFWASNRYFGHCTEKYLQFKYVSRQMITFLRRLKDSDVELVDSLVNLYNLHDFQSSRAIDETIASGSFDVVRHLHQSGFNWSIYGFKLAIILGHVDILKYIIEYSNPITKQPLESVYSEPKSEAVTLLPFNPLRTTLCLNISTYMLQQGLVLAKHYNQKDMTLFLTQLLKQY</sequence>
<dbReference type="RefSeq" id="XP_004354337.1">
    <property type="nucleotide sequence ID" value="XM_004354285.1"/>
</dbReference>
<dbReference type="InterPro" id="IPR001806">
    <property type="entry name" value="Small_GTPase"/>
</dbReference>
<dbReference type="STRING" id="1054147.F4QA76"/>
<accession>F4QA76</accession>
<protein>
    <submittedName>
        <fullName evidence="1">Uncharacterized protein</fullName>
    </submittedName>
</protein>
<dbReference type="Pfam" id="PF00071">
    <property type="entry name" value="Ras"/>
    <property type="match status" value="1"/>
</dbReference>
<reference evidence="2" key="1">
    <citation type="journal article" date="2011" name="Genome Res.">
        <title>Phylogeny-wide analysis of social amoeba genomes highlights ancient origins for complex intercellular communication.</title>
        <authorList>
            <person name="Heidel A.J."/>
            <person name="Lawal H.M."/>
            <person name="Felder M."/>
            <person name="Schilde C."/>
            <person name="Helps N.R."/>
            <person name="Tunggal B."/>
            <person name="Rivero F."/>
            <person name="John U."/>
            <person name="Schleicher M."/>
            <person name="Eichinger L."/>
            <person name="Platzer M."/>
            <person name="Noegel A.A."/>
            <person name="Schaap P."/>
            <person name="Gloeckner G."/>
        </authorList>
    </citation>
    <scope>NUCLEOTIDE SEQUENCE [LARGE SCALE GENOMIC DNA]</scope>
    <source>
        <strain evidence="2">SH3</strain>
    </source>
</reference>
<dbReference type="SUPFAM" id="SSF140860">
    <property type="entry name" value="Pseudo ankyrin repeat-like"/>
    <property type="match status" value="1"/>
</dbReference>
<organism evidence="1 2">
    <name type="scientific">Cavenderia fasciculata</name>
    <name type="common">Slime mold</name>
    <name type="synonym">Dictyostelium fasciculatum</name>
    <dbReference type="NCBI Taxonomy" id="261658"/>
    <lineage>
        <taxon>Eukaryota</taxon>
        <taxon>Amoebozoa</taxon>
        <taxon>Evosea</taxon>
        <taxon>Eumycetozoa</taxon>
        <taxon>Dictyostelia</taxon>
        <taxon>Acytosteliales</taxon>
        <taxon>Cavenderiaceae</taxon>
        <taxon>Cavenderia</taxon>
    </lineage>
</organism>
<dbReference type="Proteomes" id="UP000007797">
    <property type="component" value="Unassembled WGS sequence"/>
</dbReference>
<dbReference type="SUPFAM" id="SSF52540">
    <property type="entry name" value="P-loop containing nucleoside triphosphate hydrolases"/>
    <property type="match status" value="1"/>
</dbReference>
<gene>
    <name evidence="1" type="ORF">DFA_10437</name>
</gene>
<name>F4QA76_CACFS</name>
<dbReference type="Gene3D" id="3.40.50.300">
    <property type="entry name" value="P-loop containing nucleotide triphosphate hydrolases"/>
    <property type="match status" value="1"/>
</dbReference>
<evidence type="ECO:0000313" key="2">
    <source>
        <dbReference type="Proteomes" id="UP000007797"/>
    </source>
</evidence>
<dbReference type="InterPro" id="IPR027417">
    <property type="entry name" value="P-loop_NTPase"/>
</dbReference>
<evidence type="ECO:0000313" key="1">
    <source>
        <dbReference type="EMBL" id="EGG15595.1"/>
    </source>
</evidence>
<dbReference type="InterPro" id="IPR050209">
    <property type="entry name" value="Rab_GTPases_membrane_traffic"/>
</dbReference>
<dbReference type="PANTHER" id="PTHR47979">
    <property type="entry name" value="DRAB11-RELATED"/>
    <property type="match status" value="1"/>
</dbReference>